<evidence type="ECO:0000313" key="4">
    <source>
        <dbReference type="EMBL" id="EQD69345.1"/>
    </source>
</evidence>
<dbReference type="EMBL" id="AUZX01005023">
    <property type="protein sequence ID" value="EQD69345.1"/>
    <property type="molecule type" value="Genomic_DNA"/>
</dbReference>
<reference evidence="2" key="2">
    <citation type="journal article" date="2014" name="ISME J.">
        <title>Microbial stratification in low pH oxic and suboxic macroscopic growths along an acid mine drainage.</title>
        <authorList>
            <person name="Mendez-Garcia C."/>
            <person name="Mesa V."/>
            <person name="Sprenger R.R."/>
            <person name="Richter M."/>
            <person name="Diez M.S."/>
            <person name="Solano J."/>
            <person name="Bargiela R."/>
            <person name="Golyshina O.V."/>
            <person name="Manteca A."/>
            <person name="Ramos J.L."/>
            <person name="Gallego J.R."/>
            <person name="Llorente I."/>
            <person name="Martins Dos Santos V.A."/>
            <person name="Jensen O.N."/>
            <person name="Pelaez A.I."/>
            <person name="Sanchez J."/>
            <person name="Ferrer M."/>
        </authorList>
    </citation>
    <scope>NUCLEOTIDE SEQUENCE</scope>
</reference>
<gene>
    <name evidence="4" type="ORF">B1A_06947</name>
    <name evidence="2" type="ORF">B1B_15983</name>
    <name evidence="3" type="ORF">B2A_08760</name>
</gene>
<dbReference type="EMBL" id="AUZY01010627">
    <property type="protein sequence ID" value="EQD38099.1"/>
    <property type="molecule type" value="Genomic_DNA"/>
</dbReference>
<evidence type="ECO:0000313" key="2">
    <source>
        <dbReference type="EMBL" id="EQD38099.1"/>
    </source>
</evidence>
<dbReference type="AlphaFoldDB" id="T1AB56"/>
<comment type="caution">
    <text evidence="2">The sequence shown here is derived from an EMBL/GenBank/DDBJ whole genome shotgun (WGS) entry which is preliminary data.</text>
</comment>
<name>T1AB56_9ZZZZ</name>
<dbReference type="SUPFAM" id="SSF89447">
    <property type="entry name" value="AbrB/MazE/MraZ-like"/>
    <property type="match status" value="1"/>
</dbReference>
<reference evidence="2" key="1">
    <citation type="submission" date="2013-08" db="EMBL/GenBank/DDBJ databases">
        <authorList>
            <person name="Mendez C."/>
            <person name="Richter M."/>
            <person name="Ferrer M."/>
            <person name="Sanchez J."/>
        </authorList>
    </citation>
    <scope>NUCLEOTIDE SEQUENCE</scope>
</reference>
<dbReference type="InterPro" id="IPR037914">
    <property type="entry name" value="SpoVT-AbrB_sf"/>
</dbReference>
<dbReference type="NCBIfam" id="TIGR02609">
    <property type="entry name" value="doc_partner"/>
    <property type="match status" value="1"/>
</dbReference>
<dbReference type="InterPro" id="IPR007159">
    <property type="entry name" value="SpoVT-AbrB_dom"/>
</dbReference>
<dbReference type="SMART" id="SM00966">
    <property type="entry name" value="SpoVT_AbrB"/>
    <property type="match status" value="1"/>
</dbReference>
<protein>
    <submittedName>
        <fullName evidence="2">Putative addiction module antidote</fullName>
    </submittedName>
</protein>
<dbReference type="Pfam" id="PF04014">
    <property type="entry name" value="MazE_antitoxin"/>
    <property type="match status" value="1"/>
</dbReference>
<dbReference type="EMBL" id="AUZZ01006314">
    <property type="protein sequence ID" value="EQD46746.1"/>
    <property type="molecule type" value="Genomic_DNA"/>
</dbReference>
<organism evidence="2">
    <name type="scientific">mine drainage metagenome</name>
    <dbReference type="NCBI Taxonomy" id="410659"/>
    <lineage>
        <taxon>unclassified sequences</taxon>
        <taxon>metagenomes</taxon>
        <taxon>ecological metagenomes</taxon>
    </lineage>
</organism>
<proteinExistence type="predicted"/>
<dbReference type="InterPro" id="IPR013432">
    <property type="entry name" value="Doc_partner"/>
</dbReference>
<accession>T1AB56</accession>
<dbReference type="Gene3D" id="2.10.260.10">
    <property type="match status" value="1"/>
</dbReference>
<evidence type="ECO:0000313" key="3">
    <source>
        <dbReference type="EMBL" id="EQD46746.1"/>
    </source>
</evidence>
<dbReference type="GO" id="GO:0003677">
    <property type="term" value="F:DNA binding"/>
    <property type="evidence" value="ECO:0007669"/>
    <property type="project" value="InterPro"/>
</dbReference>
<feature type="domain" description="SpoVT-AbrB" evidence="1">
    <location>
        <begin position="7"/>
        <end position="52"/>
    </location>
</feature>
<sequence length="74" mass="8483">MSELKIRKIGNSYGVILPREELERLQVREGETVYLTRIPGGVQLNAHDPVFAAGMRAFEEGRRKFRNALRELAK</sequence>
<evidence type="ECO:0000259" key="1">
    <source>
        <dbReference type="SMART" id="SM00966"/>
    </source>
</evidence>